<dbReference type="PANTHER" id="PTHR23272">
    <property type="entry name" value="BED FINGER-RELATED"/>
    <property type="match status" value="1"/>
</dbReference>
<dbReference type="PANTHER" id="PTHR23272:SF161">
    <property type="entry name" value="ZINC FINGER BED DOMAIN-CONTAINING PROTEIN RICESLEEPER 1-LIKE"/>
    <property type="match status" value="1"/>
</dbReference>
<feature type="domain" description="HAT C-terminal dimerisation" evidence="1">
    <location>
        <begin position="85"/>
        <end position="166"/>
    </location>
</feature>
<dbReference type="EMBL" id="LIHL02000015">
    <property type="protein sequence ID" value="KAF5445187.1"/>
    <property type="molecule type" value="Genomic_DNA"/>
</dbReference>
<protein>
    <recommendedName>
        <fullName evidence="1">HAT C-terminal dimerisation domain-containing protein</fullName>
    </recommendedName>
</protein>
<gene>
    <name evidence="2" type="ORF">F2P56_034255</name>
</gene>
<organism evidence="2 3">
    <name type="scientific">Juglans regia</name>
    <name type="common">English walnut</name>
    <dbReference type="NCBI Taxonomy" id="51240"/>
    <lineage>
        <taxon>Eukaryota</taxon>
        <taxon>Viridiplantae</taxon>
        <taxon>Streptophyta</taxon>
        <taxon>Embryophyta</taxon>
        <taxon>Tracheophyta</taxon>
        <taxon>Spermatophyta</taxon>
        <taxon>Magnoliopsida</taxon>
        <taxon>eudicotyledons</taxon>
        <taxon>Gunneridae</taxon>
        <taxon>Pentapetalae</taxon>
        <taxon>rosids</taxon>
        <taxon>fabids</taxon>
        <taxon>Fagales</taxon>
        <taxon>Juglandaceae</taxon>
        <taxon>Juglans</taxon>
    </lineage>
</organism>
<dbReference type="GO" id="GO:0046983">
    <property type="term" value="F:protein dimerization activity"/>
    <property type="evidence" value="ECO:0007669"/>
    <property type="project" value="InterPro"/>
</dbReference>
<evidence type="ECO:0000313" key="3">
    <source>
        <dbReference type="Proteomes" id="UP000619265"/>
    </source>
</evidence>
<evidence type="ECO:0000259" key="1">
    <source>
        <dbReference type="Pfam" id="PF05699"/>
    </source>
</evidence>
<proteinExistence type="predicted"/>
<dbReference type="InterPro" id="IPR008906">
    <property type="entry name" value="HATC_C_dom"/>
</dbReference>
<accession>A0A833TDN7</accession>
<dbReference type="AlphaFoldDB" id="A0A833TDN7"/>
<dbReference type="InterPro" id="IPR012337">
    <property type="entry name" value="RNaseH-like_sf"/>
</dbReference>
<reference evidence="2" key="1">
    <citation type="submission" date="2015-10" db="EMBL/GenBank/DDBJ databases">
        <authorList>
            <person name="Martinez-Garcia P.J."/>
            <person name="Crepeau M.W."/>
            <person name="Puiu D."/>
            <person name="Gonzalez-Ibeas D."/>
            <person name="Whalen J."/>
            <person name="Stevens K."/>
            <person name="Paul R."/>
            <person name="Butterfield T."/>
            <person name="Britton M."/>
            <person name="Reagan R."/>
            <person name="Chakraborty S."/>
            <person name="Walawage S.L."/>
            <person name="Vasquez-Gross H.A."/>
            <person name="Cardeno C."/>
            <person name="Famula R."/>
            <person name="Pratt K."/>
            <person name="Kuruganti S."/>
            <person name="Aradhya M.K."/>
            <person name="Leslie C.A."/>
            <person name="Dandekar A.M."/>
            <person name="Salzberg S.L."/>
            <person name="Wegrzyn J.L."/>
            <person name="Langley C.H."/>
            <person name="Neale D.B."/>
        </authorList>
    </citation>
    <scope>NUCLEOTIDE SEQUENCE</scope>
    <source>
        <tissue evidence="2">Leaves</tissue>
    </source>
</reference>
<evidence type="ECO:0000313" key="2">
    <source>
        <dbReference type="EMBL" id="KAF5445187.1"/>
    </source>
</evidence>
<comment type="caution">
    <text evidence="2">The sequence shown here is derived from an EMBL/GenBank/DDBJ whole genome shotgun (WGS) entry which is preliminary data.</text>
</comment>
<name>A0A833TDN7_JUGRE</name>
<reference evidence="2" key="2">
    <citation type="submission" date="2020-03" db="EMBL/GenBank/DDBJ databases">
        <title>Walnut 2.0.</title>
        <authorList>
            <person name="Marrano A."/>
            <person name="Britton M."/>
            <person name="Zimin A.V."/>
            <person name="Zaini P.A."/>
            <person name="Workman R."/>
            <person name="Puiu D."/>
            <person name="Bianco L."/>
            <person name="Allen B.J."/>
            <person name="Troggio M."/>
            <person name="Leslie C.A."/>
            <person name="Timp W."/>
            <person name="Dendekar A."/>
            <person name="Salzberg S.L."/>
            <person name="Neale D.B."/>
        </authorList>
    </citation>
    <scope>NUCLEOTIDE SEQUENCE</scope>
    <source>
        <tissue evidence="2">Leaves</tissue>
    </source>
</reference>
<dbReference type="Gramene" id="Jr15_07470_p1">
    <property type="protein sequence ID" value="cds.Jr15_07470_p1"/>
    <property type="gene ID" value="Jr15_07470"/>
</dbReference>
<dbReference type="Proteomes" id="UP000619265">
    <property type="component" value="Unassembled WGS sequence"/>
</dbReference>
<sequence length="209" mass="23707">MVYGLGIAYKQAWLEHIAARVRKILVNYLMSLPSCELIILWHLHLHLHLPPPVPEAGIGKRCRLDWDERLEQNPFVRSSTKAQSEIDRYLAAELEPFSRDFDILSWWRVEGVKYFVLGGIARSILVVSISTVASELIFSTRGRVLDSFRNSLAPTTMKALICTQNWTTKSPIHVLDVLHNEEVDVEKESGDQPGSVIYETTSMATFDAV</sequence>
<dbReference type="SUPFAM" id="SSF53098">
    <property type="entry name" value="Ribonuclease H-like"/>
    <property type="match status" value="1"/>
</dbReference>
<dbReference type="Pfam" id="PF05699">
    <property type="entry name" value="Dimer_Tnp_hAT"/>
    <property type="match status" value="1"/>
</dbReference>